<evidence type="ECO:0000256" key="1">
    <source>
        <dbReference type="ARBA" id="ARBA00022729"/>
    </source>
</evidence>
<dbReference type="InterPro" id="IPR013783">
    <property type="entry name" value="Ig-like_fold"/>
</dbReference>
<evidence type="ECO:0000259" key="6">
    <source>
        <dbReference type="Pfam" id="PF09067"/>
    </source>
</evidence>
<sequence length="512" mass="56573">MTVLCILKIFLISLCMQFDLIPLINCTAGIDHTLSKQDVLLIKDTENPKCFTRTLKDFTCFFETTENRTYDFLYKCERGGTKKCEMSIYGTDNGTFLHVCFFPWMDIFLFTETKIEVVDRTKNTSLYNRTVSVEDLCLLEPPFNVSLQPNDNVGKLSVFLDTVKLSPIRPKEYRIRYSSVTLGEKTVEVRKNSFQLPVVPGEEVEVQASVKCVSDSKTHPGHWSAWSKPVVATVPKSAGTTDLTATATGGSIDNRRGEHSPLGHYVSNLPRNLVKALLEVGVEYIPDRGFRQTFPTDSHYMFGPAKSVRLSPLPADPTHHQVVISGQLSPSPHPSVQNMHADAEREEEFTLTETTPTSPSPGSYSPARSVQSVDVSSASSPTAALSPEYTGVTTSTVTTAGGSTPEAGQQLSCMRSNAPVPPPSSTHRMPVYAHREEHGYSGSYNYGSYTNQHPHSIQSQYPSLAHEPTITAPLHYSAYHRSSAQVSPAKCMKHGYPCDLKSCSLIKIFNFV</sequence>
<evidence type="ECO:0000256" key="3">
    <source>
        <dbReference type="ARBA" id="ARBA00023180"/>
    </source>
</evidence>
<reference evidence="7 8" key="1">
    <citation type="submission" date="2021-07" db="EMBL/GenBank/DDBJ databases">
        <authorList>
            <person name="Palmer J.M."/>
        </authorList>
    </citation>
    <scope>NUCLEOTIDE SEQUENCE [LARGE SCALE GENOMIC DNA]</scope>
    <source>
        <strain evidence="7 8">AT_MEX2019</strain>
        <tissue evidence="7">Muscle</tissue>
    </source>
</reference>
<keyword evidence="8" id="KW-1185">Reference proteome</keyword>
<feature type="chain" id="PRO_5047259899" description="Growth hormone/erythropoietin receptor ligand binding domain-containing protein" evidence="5">
    <location>
        <begin position="18"/>
        <end position="512"/>
    </location>
</feature>
<feature type="signal peptide" evidence="5">
    <location>
        <begin position="1"/>
        <end position="17"/>
    </location>
</feature>
<name>A0ABU7C037_9TELE</name>
<accession>A0ABU7C037</accession>
<evidence type="ECO:0000313" key="7">
    <source>
        <dbReference type="EMBL" id="MED6254949.1"/>
    </source>
</evidence>
<dbReference type="Gene3D" id="2.60.40.10">
    <property type="entry name" value="Immunoglobulins"/>
    <property type="match status" value="2"/>
</dbReference>
<gene>
    <name evidence="7" type="ORF">ATANTOWER_002399</name>
</gene>
<dbReference type="Proteomes" id="UP001345963">
    <property type="component" value="Unassembled WGS sequence"/>
</dbReference>
<feature type="region of interest" description="Disordered" evidence="4">
    <location>
        <begin position="324"/>
        <end position="426"/>
    </location>
</feature>
<feature type="domain" description="Growth hormone/erythropoietin receptor ligand binding" evidence="6">
    <location>
        <begin position="35"/>
        <end position="134"/>
    </location>
</feature>
<evidence type="ECO:0000256" key="4">
    <source>
        <dbReference type="SAM" id="MobiDB-lite"/>
    </source>
</evidence>
<dbReference type="InterPro" id="IPR036116">
    <property type="entry name" value="FN3_sf"/>
</dbReference>
<dbReference type="SUPFAM" id="SSF49265">
    <property type="entry name" value="Fibronectin type III"/>
    <property type="match status" value="1"/>
</dbReference>
<keyword evidence="3" id="KW-0325">Glycoprotein</keyword>
<dbReference type="InterPro" id="IPR015152">
    <property type="entry name" value="Growth/epo_recpt_lig-bind"/>
</dbReference>
<evidence type="ECO:0000256" key="2">
    <source>
        <dbReference type="ARBA" id="ARBA00023170"/>
    </source>
</evidence>
<feature type="compositionally biased region" description="Polar residues" evidence="4">
    <location>
        <begin position="406"/>
        <end position="415"/>
    </location>
</feature>
<feature type="compositionally biased region" description="Low complexity" evidence="4">
    <location>
        <begin position="351"/>
        <end position="404"/>
    </location>
</feature>
<evidence type="ECO:0000313" key="8">
    <source>
        <dbReference type="Proteomes" id="UP001345963"/>
    </source>
</evidence>
<evidence type="ECO:0000256" key="5">
    <source>
        <dbReference type="SAM" id="SignalP"/>
    </source>
</evidence>
<dbReference type="Pfam" id="PF09067">
    <property type="entry name" value="EpoR_lig-bind"/>
    <property type="match status" value="1"/>
</dbReference>
<proteinExistence type="predicted"/>
<feature type="compositionally biased region" description="Polar residues" evidence="4">
    <location>
        <begin position="324"/>
        <end position="338"/>
    </location>
</feature>
<keyword evidence="2" id="KW-0675">Receptor</keyword>
<organism evidence="7 8">
    <name type="scientific">Ataeniobius toweri</name>
    <dbReference type="NCBI Taxonomy" id="208326"/>
    <lineage>
        <taxon>Eukaryota</taxon>
        <taxon>Metazoa</taxon>
        <taxon>Chordata</taxon>
        <taxon>Craniata</taxon>
        <taxon>Vertebrata</taxon>
        <taxon>Euteleostomi</taxon>
        <taxon>Actinopterygii</taxon>
        <taxon>Neopterygii</taxon>
        <taxon>Teleostei</taxon>
        <taxon>Neoteleostei</taxon>
        <taxon>Acanthomorphata</taxon>
        <taxon>Ovalentaria</taxon>
        <taxon>Atherinomorphae</taxon>
        <taxon>Cyprinodontiformes</taxon>
        <taxon>Goodeidae</taxon>
        <taxon>Ataeniobius</taxon>
    </lineage>
</organism>
<comment type="caution">
    <text evidence="7">The sequence shown here is derived from an EMBL/GenBank/DDBJ whole genome shotgun (WGS) entry which is preliminary data.</text>
</comment>
<keyword evidence="1 5" id="KW-0732">Signal</keyword>
<protein>
    <recommendedName>
        <fullName evidence="6">Growth hormone/erythropoietin receptor ligand binding domain-containing protein</fullName>
    </recommendedName>
</protein>
<dbReference type="EMBL" id="JAHUTI010070086">
    <property type="protein sequence ID" value="MED6254949.1"/>
    <property type="molecule type" value="Genomic_DNA"/>
</dbReference>